<dbReference type="Proteomes" id="UP000031623">
    <property type="component" value="Chromosome"/>
</dbReference>
<reference evidence="2 3" key="1">
    <citation type="journal article" date="2014" name="ISME J.">
        <title>Ecophysiology of Thioploca ingrica as revealed by the complete genome sequence supplemented with proteomic evidence.</title>
        <authorList>
            <person name="Kojima H."/>
            <person name="Ogura Y."/>
            <person name="Yamamoto N."/>
            <person name="Togashi T."/>
            <person name="Mori H."/>
            <person name="Watanabe T."/>
            <person name="Nemoto F."/>
            <person name="Kurokawa K."/>
            <person name="Hayashi T."/>
            <person name="Fukui M."/>
        </authorList>
    </citation>
    <scope>NUCLEOTIDE SEQUENCE [LARGE SCALE GENOMIC DNA]</scope>
</reference>
<feature type="domain" description="PIN" evidence="1">
    <location>
        <begin position="4"/>
        <end position="117"/>
    </location>
</feature>
<dbReference type="EMBL" id="AP014633">
    <property type="protein sequence ID" value="BAP56568.1"/>
    <property type="molecule type" value="Genomic_DNA"/>
</dbReference>
<name>A0A090AEV7_9GAMM</name>
<evidence type="ECO:0000313" key="3">
    <source>
        <dbReference type="Proteomes" id="UP000031623"/>
    </source>
</evidence>
<protein>
    <submittedName>
        <fullName evidence="2">Twitching motility protein PilT</fullName>
    </submittedName>
</protein>
<accession>A0A090AEV7</accession>
<evidence type="ECO:0000313" key="2">
    <source>
        <dbReference type="EMBL" id="BAP56568.1"/>
    </source>
</evidence>
<dbReference type="AlphaFoldDB" id="A0A090AEV7"/>
<dbReference type="Gene3D" id="3.40.50.1010">
    <property type="entry name" value="5'-nuclease"/>
    <property type="match status" value="1"/>
</dbReference>
<dbReference type="OrthoDB" id="286092at2"/>
<keyword evidence="3" id="KW-1185">Reference proteome</keyword>
<proteinExistence type="predicted"/>
<dbReference type="CDD" id="cd18682">
    <property type="entry name" value="PIN_VapC-like"/>
    <property type="match status" value="1"/>
</dbReference>
<dbReference type="SUPFAM" id="SSF88723">
    <property type="entry name" value="PIN domain-like"/>
    <property type="match status" value="1"/>
</dbReference>
<organism evidence="2 3">
    <name type="scientific">Thioploca ingrica</name>
    <dbReference type="NCBI Taxonomy" id="40754"/>
    <lineage>
        <taxon>Bacteria</taxon>
        <taxon>Pseudomonadati</taxon>
        <taxon>Pseudomonadota</taxon>
        <taxon>Gammaproteobacteria</taxon>
        <taxon>Thiotrichales</taxon>
        <taxon>Thiotrichaceae</taxon>
        <taxon>Thioploca</taxon>
    </lineage>
</organism>
<gene>
    <name evidence="2" type="ORF">THII_2271</name>
</gene>
<dbReference type="InterPro" id="IPR029060">
    <property type="entry name" value="PIN-like_dom_sf"/>
</dbReference>
<dbReference type="HOGENOM" id="CLU_135601_0_0_6"/>
<dbReference type="Pfam" id="PF01850">
    <property type="entry name" value="PIN"/>
    <property type="match status" value="1"/>
</dbReference>
<dbReference type="STRING" id="40754.THII_2271"/>
<evidence type="ECO:0000259" key="1">
    <source>
        <dbReference type="Pfam" id="PF01850"/>
    </source>
</evidence>
<sequence>MSKIVLDASALLALLRQEKGSEPVAEQITGAVLCSVNYAEVVSKLSEGGMPFSAIRQLSTLLPFKIIDFNEKMAFLAGELRTQTRSLGLSLGDRACLATGKILGLPIMTADRAWLKVEIEVEIRCIR</sequence>
<dbReference type="KEGG" id="tig:THII_2271"/>
<dbReference type="InterPro" id="IPR002716">
    <property type="entry name" value="PIN_dom"/>
</dbReference>